<dbReference type="Gene3D" id="3.40.50.720">
    <property type="entry name" value="NAD(P)-binding Rossmann-like Domain"/>
    <property type="match status" value="1"/>
</dbReference>
<dbReference type="PRINTS" id="PR00081">
    <property type="entry name" value="GDHRDH"/>
</dbReference>
<accession>A0AAD7C993</accession>
<dbReference type="SUPFAM" id="SSF51735">
    <property type="entry name" value="NAD(P)-binding Rossmann-fold domains"/>
    <property type="match status" value="1"/>
</dbReference>
<comment type="similarity">
    <text evidence="1">Belongs to the short-chain dehydrogenases/reductases (SDR) family.</text>
</comment>
<dbReference type="PANTHER" id="PTHR24320:SF148">
    <property type="entry name" value="NAD(P)-BINDING ROSSMANN-FOLD SUPERFAMILY PROTEIN"/>
    <property type="match status" value="1"/>
</dbReference>
<evidence type="ECO:0000256" key="2">
    <source>
        <dbReference type="ARBA" id="ARBA00023002"/>
    </source>
</evidence>
<protein>
    <submittedName>
        <fullName evidence="3">Uncharacterized protein</fullName>
    </submittedName>
</protein>
<keyword evidence="4" id="KW-1185">Reference proteome</keyword>
<evidence type="ECO:0000256" key="1">
    <source>
        <dbReference type="ARBA" id="ARBA00006484"/>
    </source>
</evidence>
<keyword evidence="2" id="KW-0560">Oxidoreductase</keyword>
<gene>
    <name evidence="3" type="ORF">FB45DRAFT_364608</name>
</gene>
<dbReference type="AlphaFoldDB" id="A0AAD7C993"/>
<dbReference type="PANTHER" id="PTHR24320">
    <property type="entry name" value="RETINOL DEHYDROGENASE"/>
    <property type="match status" value="1"/>
</dbReference>
<dbReference type="Proteomes" id="UP001221142">
    <property type="component" value="Unassembled WGS sequence"/>
</dbReference>
<evidence type="ECO:0000313" key="3">
    <source>
        <dbReference type="EMBL" id="KAJ7642021.1"/>
    </source>
</evidence>
<dbReference type="InterPro" id="IPR036291">
    <property type="entry name" value="NAD(P)-bd_dom_sf"/>
</dbReference>
<proteinExistence type="inferred from homology"/>
<organism evidence="3 4">
    <name type="scientific">Roridomyces roridus</name>
    <dbReference type="NCBI Taxonomy" id="1738132"/>
    <lineage>
        <taxon>Eukaryota</taxon>
        <taxon>Fungi</taxon>
        <taxon>Dikarya</taxon>
        <taxon>Basidiomycota</taxon>
        <taxon>Agaricomycotina</taxon>
        <taxon>Agaricomycetes</taxon>
        <taxon>Agaricomycetidae</taxon>
        <taxon>Agaricales</taxon>
        <taxon>Marasmiineae</taxon>
        <taxon>Mycenaceae</taxon>
        <taxon>Roridomyces</taxon>
    </lineage>
</organism>
<evidence type="ECO:0000313" key="4">
    <source>
        <dbReference type="Proteomes" id="UP001221142"/>
    </source>
</evidence>
<comment type="caution">
    <text evidence="3">The sequence shown here is derived from an EMBL/GenBank/DDBJ whole genome shotgun (WGS) entry which is preliminary data.</text>
</comment>
<dbReference type="InterPro" id="IPR002347">
    <property type="entry name" value="SDR_fam"/>
</dbReference>
<dbReference type="GO" id="GO:0016491">
    <property type="term" value="F:oxidoreductase activity"/>
    <property type="evidence" value="ECO:0007669"/>
    <property type="project" value="UniProtKB-KW"/>
</dbReference>
<dbReference type="EMBL" id="JARKIF010000004">
    <property type="protein sequence ID" value="KAJ7642021.1"/>
    <property type="molecule type" value="Genomic_DNA"/>
</dbReference>
<dbReference type="Pfam" id="PF00106">
    <property type="entry name" value="adh_short"/>
    <property type="match status" value="1"/>
</dbReference>
<name>A0AAD7C993_9AGAR</name>
<sequence>MSSVTKTIVATGASSGLGFEAVKQLLLQPQPAYRFILGARDTVTTQAAYDALPFDRATHQLTILPLELGDMRSVKNFAQKTLEALGSNDLEYLVLNAAITTPAAKSVAGGRTGQWCESYVVNHLSQHYLVHLLREKLVKSDKARVVVVSSGAVRMVKDPTVLAANLKAGSASEATYPETKFVQLLGAHWWRRQFQLAGNANVEVVAVSPGLIPETGITRGSGMVFPSNLPDAKSVPEGAASILAALTRTDLPAESDRIFLTSWGEWWPTSEYALTLDKELQDRWAPTLEEIESEWPELKAQTYNTSA</sequence>
<reference evidence="3" key="1">
    <citation type="submission" date="2023-03" db="EMBL/GenBank/DDBJ databases">
        <title>Massive genome expansion in bonnet fungi (Mycena s.s.) driven by repeated elements and novel gene families across ecological guilds.</title>
        <authorList>
            <consortium name="Lawrence Berkeley National Laboratory"/>
            <person name="Harder C.B."/>
            <person name="Miyauchi S."/>
            <person name="Viragh M."/>
            <person name="Kuo A."/>
            <person name="Thoen E."/>
            <person name="Andreopoulos B."/>
            <person name="Lu D."/>
            <person name="Skrede I."/>
            <person name="Drula E."/>
            <person name="Henrissat B."/>
            <person name="Morin E."/>
            <person name="Kohler A."/>
            <person name="Barry K."/>
            <person name="LaButti K."/>
            <person name="Morin E."/>
            <person name="Salamov A."/>
            <person name="Lipzen A."/>
            <person name="Mereny Z."/>
            <person name="Hegedus B."/>
            <person name="Baldrian P."/>
            <person name="Stursova M."/>
            <person name="Weitz H."/>
            <person name="Taylor A."/>
            <person name="Grigoriev I.V."/>
            <person name="Nagy L.G."/>
            <person name="Martin F."/>
            <person name="Kauserud H."/>
        </authorList>
    </citation>
    <scope>NUCLEOTIDE SEQUENCE</scope>
    <source>
        <strain evidence="3">9284</strain>
    </source>
</reference>